<organism evidence="1 2">
    <name type="scientific">Imshaugia aleurites</name>
    <dbReference type="NCBI Taxonomy" id="172621"/>
    <lineage>
        <taxon>Eukaryota</taxon>
        <taxon>Fungi</taxon>
        <taxon>Dikarya</taxon>
        <taxon>Ascomycota</taxon>
        <taxon>Pezizomycotina</taxon>
        <taxon>Lecanoromycetes</taxon>
        <taxon>OSLEUM clade</taxon>
        <taxon>Lecanoromycetidae</taxon>
        <taxon>Lecanorales</taxon>
        <taxon>Lecanorineae</taxon>
        <taxon>Parmeliaceae</taxon>
        <taxon>Imshaugia</taxon>
    </lineage>
</organism>
<comment type="caution">
    <text evidence="1">The sequence shown here is derived from an EMBL/GenBank/DDBJ whole genome shotgun (WGS) entry which is preliminary data.</text>
</comment>
<dbReference type="OrthoDB" id="330671at2759"/>
<evidence type="ECO:0000313" key="1">
    <source>
        <dbReference type="EMBL" id="CAF9929892.1"/>
    </source>
</evidence>
<gene>
    <name evidence="1" type="ORF">IMSHALPRED_008027</name>
</gene>
<accession>A0A8H3FRP9</accession>
<dbReference type="GO" id="GO:0015937">
    <property type="term" value="P:coenzyme A biosynthetic process"/>
    <property type="evidence" value="ECO:0007669"/>
    <property type="project" value="TreeGrafter"/>
</dbReference>
<name>A0A8H3FRP9_9LECA</name>
<dbReference type="EMBL" id="CAJPDT010000055">
    <property type="protein sequence ID" value="CAF9929892.1"/>
    <property type="molecule type" value="Genomic_DNA"/>
</dbReference>
<reference evidence="1" key="1">
    <citation type="submission" date="2021-03" db="EMBL/GenBank/DDBJ databases">
        <authorList>
            <person name="Tagirdzhanova G."/>
        </authorList>
    </citation>
    <scope>NUCLEOTIDE SEQUENCE</scope>
</reference>
<dbReference type="SUPFAM" id="SSF52374">
    <property type="entry name" value="Nucleotidylyl transferase"/>
    <property type="match status" value="1"/>
</dbReference>
<evidence type="ECO:0008006" key="3">
    <source>
        <dbReference type="Google" id="ProtNLM"/>
    </source>
</evidence>
<sequence length="365" mass="40689">MASNASAGSLNVILDVAIAYEDEPIFRYSKAQKLLGLMYRLICVICTESSIDLQYGNDVDTRLIIFDRGVNDQHQNARVKGSQHHHSFGDLQTLACNDRAWQRVCSLESEPAETLLQDFLRIRGGSSDKTMRSNQIEIERLPGGLAIHQSSPQDSWQESPFHYHSSIAVGGTFDHLHVGHKLLLTMTALVLDPMSSHGACLTIGITGDEILKNKNFREELEDFPERQLAVQGFLLGILGLFSLSHVLDTTRHVESTSPHGREVHNTLKSGLTIKYVEIFDPCGPTITDDLITALVLSAETRGGGQVVNDKRREKGWSALEVFEVDVLDAGEAYGDSRNQTEDKFQSKISSTDIRRRIHEKTRHNV</sequence>
<dbReference type="Proteomes" id="UP000664534">
    <property type="component" value="Unassembled WGS sequence"/>
</dbReference>
<protein>
    <recommendedName>
        <fullName evidence="3">Cytidyltransferase-like domain-containing protein</fullName>
    </recommendedName>
</protein>
<dbReference type="GO" id="GO:0004140">
    <property type="term" value="F:dephospho-CoA kinase activity"/>
    <property type="evidence" value="ECO:0007669"/>
    <property type="project" value="TreeGrafter"/>
</dbReference>
<dbReference type="PANTHER" id="PTHR10695">
    <property type="entry name" value="DEPHOSPHO-COA KINASE-RELATED"/>
    <property type="match status" value="1"/>
</dbReference>
<dbReference type="Gene3D" id="3.40.50.620">
    <property type="entry name" value="HUPs"/>
    <property type="match status" value="1"/>
</dbReference>
<proteinExistence type="predicted"/>
<dbReference type="InterPro" id="IPR014729">
    <property type="entry name" value="Rossmann-like_a/b/a_fold"/>
</dbReference>
<dbReference type="PANTHER" id="PTHR10695:SF46">
    <property type="entry name" value="BIFUNCTIONAL COENZYME A SYNTHASE-RELATED"/>
    <property type="match status" value="1"/>
</dbReference>
<evidence type="ECO:0000313" key="2">
    <source>
        <dbReference type="Proteomes" id="UP000664534"/>
    </source>
</evidence>
<dbReference type="AlphaFoldDB" id="A0A8H3FRP9"/>
<keyword evidence="2" id="KW-1185">Reference proteome</keyword>